<keyword evidence="1" id="KW-0479">Metal-binding</keyword>
<dbReference type="EMBL" id="JASJQH010000751">
    <property type="protein sequence ID" value="KAK9763034.1"/>
    <property type="molecule type" value="Genomic_DNA"/>
</dbReference>
<name>A0ABR2WNE6_9FUNG</name>
<dbReference type="Proteomes" id="UP001479436">
    <property type="component" value="Unassembled WGS sequence"/>
</dbReference>
<organism evidence="3 4">
    <name type="scientific">Basidiobolus ranarum</name>
    <dbReference type="NCBI Taxonomy" id="34480"/>
    <lineage>
        <taxon>Eukaryota</taxon>
        <taxon>Fungi</taxon>
        <taxon>Fungi incertae sedis</taxon>
        <taxon>Zoopagomycota</taxon>
        <taxon>Entomophthoromycotina</taxon>
        <taxon>Basidiobolomycetes</taxon>
        <taxon>Basidiobolales</taxon>
        <taxon>Basidiobolaceae</taxon>
        <taxon>Basidiobolus</taxon>
    </lineage>
</organism>
<accession>A0ABR2WNE6</accession>
<sequence>MSTSHKQVFSFHQEFSDAILGRIGETQTITDENLVALYTLYKDVLLDALRLIDNNAIKKMVCPSKRKLYQIADPEADEPVLYEYCTCSAFLREVVIYKRNTLCKHLLAIRLSEALGTCSEVAISDKEFVDILCARHMIR</sequence>
<comment type="caution">
    <text evidence="3">The sequence shown here is derived from an EMBL/GenBank/DDBJ whole genome shotgun (WGS) entry which is preliminary data.</text>
</comment>
<evidence type="ECO:0000259" key="2">
    <source>
        <dbReference type="PROSITE" id="PS50966"/>
    </source>
</evidence>
<dbReference type="PANTHER" id="PTHR28498:SF1">
    <property type="entry name" value="ZINC FINGER SWIM DOMAIN-CONTAINING PROTEIN 7"/>
    <property type="match status" value="1"/>
</dbReference>
<dbReference type="PANTHER" id="PTHR28498">
    <property type="entry name" value="ZINC FINGER SWIM DOMAIN-CONTAINING PROTEIN 7"/>
    <property type="match status" value="1"/>
</dbReference>
<reference evidence="3 4" key="1">
    <citation type="submission" date="2023-04" db="EMBL/GenBank/DDBJ databases">
        <title>Genome of Basidiobolus ranarum AG-B5.</title>
        <authorList>
            <person name="Stajich J.E."/>
            <person name="Carter-House D."/>
            <person name="Gryganskyi A."/>
        </authorList>
    </citation>
    <scope>NUCLEOTIDE SEQUENCE [LARGE SCALE GENOMIC DNA]</scope>
    <source>
        <strain evidence="3 4">AG-B5</strain>
    </source>
</reference>
<proteinExistence type="predicted"/>
<keyword evidence="1" id="KW-0862">Zinc</keyword>
<protein>
    <submittedName>
        <fullName evidence="3">Zinc finger SWIM domain-containing protein 7</fullName>
    </submittedName>
</protein>
<feature type="domain" description="SWIM-type" evidence="2">
    <location>
        <begin position="69"/>
        <end position="114"/>
    </location>
</feature>
<dbReference type="PROSITE" id="PS50966">
    <property type="entry name" value="ZF_SWIM"/>
    <property type="match status" value="1"/>
</dbReference>
<keyword evidence="1" id="KW-0863">Zinc-finger</keyword>
<evidence type="ECO:0000313" key="3">
    <source>
        <dbReference type="EMBL" id="KAK9763034.1"/>
    </source>
</evidence>
<dbReference type="InterPro" id="IPR007527">
    <property type="entry name" value="Znf_SWIM"/>
</dbReference>
<evidence type="ECO:0000313" key="4">
    <source>
        <dbReference type="Proteomes" id="UP001479436"/>
    </source>
</evidence>
<keyword evidence="4" id="KW-1185">Reference proteome</keyword>
<gene>
    <name evidence="3" type="primary">ZSWIM7</name>
    <name evidence="3" type="ORF">K7432_010663</name>
</gene>
<evidence type="ECO:0000256" key="1">
    <source>
        <dbReference type="PROSITE-ProRule" id="PRU00325"/>
    </source>
</evidence>